<dbReference type="Pfam" id="PF01522">
    <property type="entry name" value="Polysacc_deac_1"/>
    <property type="match status" value="1"/>
</dbReference>
<organism evidence="4 5">
    <name type="scientific">Paenibacillus protaetiae</name>
    <dbReference type="NCBI Taxonomy" id="2509456"/>
    <lineage>
        <taxon>Bacteria</taxon>
        <taxon>Bacillati</taxon>
        <taxon>Bacillota</taxon>
        <taxon>Bacilli</taxon>
        <taxon>Bacillales</taxon>
        <taxon>Paenibacillaceae</taxon>
        <taxon>Paenibacillus</taxon>
    </lineage>
</organism>
<dbReference type="PROSITE" id="PS51677">
    <property type="entry name" value="NODB"/>
    <property type="match status" value="1"/>
</dbReference>
<evidence type="ECO:0000313" key="4">
    <source>
        <dbReference type="EMBL" id="QAY68509.1"/>
    </source>
</evidence>
<dbReference type="InterPro" id="IPR011330">
    <property type="entry name" value="Glyco_hydro/deAcase_b/a-brl"/>
</dbReference>
<evidence type="ECO:0000259" key="3">
    <source>
        <dbReference type="PROSITE" id="PS51677"/>
    </source>
</evidence>
<dbReference type="SUPFAM" id="SSF88713">
    <property type="entry name" value="Glycoside hydrolase/deacetylase"/>
    <property type="match status" value="1"/>
</dbReference>
<accession>A0A4P6F2X7</accession>
<sequence length="244" mass="27985">MTIGLATALAALLCGFDMPAEMKNRTYYEKRGEIVWEVPMQSKKIALTFDDGPFPESTEPILDLLKQYHAKATFFVVGNRAEKFPDTVKREVEEGHEIANHTFTHLYLKANNSGSVQDEILRTEHSIEHLTGKKTLLFRPPGGVYNEQMVQMAKRNGYTVVLWSWHQDTNDWRKPGVRYIVNKVLKNARNGDIILMHDYVPSSLQTLEAMKIILPELSRRGFQMVTVSELLHGDRPDELLELMK</sequence>
<dbReference type="InterPro" id="IPR002509">
    <property type="entry name" value="NODB_dom"/>
</dbReference>
<proteinExistence type="predicted"/>
<dbReference type="AlphaFoldDB" id="A0A4P6F2X7"/>
<feature type="domain" description="NodB homology" evidence="3">
    <location>
        <begin position="43"/>
        <end position="225"/>
    </location>
</feature>
<evidence type="ECO:0000256" key="1">
    <source>
        <dbReference type="ARBA" id="ARBA00022723"/>
    </source>
</evidence>
<dbReference type="PANTHER" id="PTHR10587:SF133">
    <property type="entry name" value="CHITIN DEACETYLASE 1-RELATED"/>
    <property type="match status" value="1"/>
</dbReference>
<dbReference type="GO" id="GO:0005975">
    <property type="term" value="P:carbohydrate metabolic process"/>
    <property type="evidence" value="ECO:0007669"/>
    <property type="project" value="InterPro"/>
</dbReference>
<dbReference type="EMBL" id="CP035492">
    <property type="protein sequence ID" value="QAY68509.1"/>
    <property type="molecule type" value="Genomic_DNA"/>
</dbReference>
<dbReference type="GO" id="GO:0016020">
    <property type="term" value="C:membrane"/>
    <property type="evidence" value="ECO:0007669"/>
    <property type="project" value="TreeGrafter"/>
</dbReference>
<evidence type="ECO:0000256" key="2">
    <source>
        <dbReference type="ARBA" id="ARBA00022801"/>
    </source>
</evidence>
<dbReference type="GO" id="GO:0046872">
    <property type="term" value="F:metal ion binding"/>
    <property type="evidence" value="ECO:0007669"/>
    <property type="project" value="UniProtKB-KW"/>
</dbReference>
<name>A0A4P6F2X7_9BACL</name>
<dbReference type="KEGG" id="pprt:ET464_13410"/>
<dbReference type="Gene3D" id="3.20.20.370">
    <property type="entry name" value="Glycoside hydrolase/deacetylase"/>
    <property type="match status" value="1"/>
</dbReference>
<dbReference type="PANTHER" id="PTHR10587">
    <property type="entry name" value="GLYCOSYL TRANSFERASE-RELATED"/>
    <property type="match status" value="1"/>
</dbReference>
<gene>
    <name evidence="4" type="ORF">ET464_13410</name>
</gene>
<keyword evidence="1" id="KW-0479">Metal-binding</keyword>
<keyword evidence="2" id="KW-0378">Hydrolase</keyword>
<keyword evidence="5" id="KW-1185">Reference proteome</keyword>
<reference evidence="4 5" key="1">
    <citation type="submission" date="2019-01" db="EMBL/GenBank/DDBJ databases">
        <title>Genome sequencing of strain FW100M-2.</title>
        <authorList>
            <person name="Heo J."/>
            <person name="Kim S.-J."/>
            <person name="Kim J.-S."/>
            <person name="Hong S.-B."/>
            <person name="Kwon S.-W."/>
        </authorList>
    </citation>
    <scope>NUCLEOTIDE SEQUENCE [LARGE SCALE GENOMIC DNA]</scope>
    <source>
        <strain evidence="4 5">FW100M-2</strain>
    </source>
</reference>
<protein>
    <submittedName>
        <fullName evidence="4">Polysaccharide deacetylase family protein</fullName>
    </submittedName>
</protein>
<dbReference type="CDD" id="cd10917">
    <property type="entry name" value="CE4_NodB_like_6s_7s"/>
    <property type="match status" value="1"/>
</dbReference>
<dbReference type="InterPro" id="IPR050248">
    <property type="entry name" value="Polysacc_deacetylase_ArnD"/>
</dbReference>
<dbReference type="OrthoDB" id="2649545at2"/>
<dbReference type="GO" id="GO:0016810">
    <property type="term" value="F:hydrolase activity, acting on carbon-nitrogen (but not peptide) bonds"/>
    <property type="evidence" value="ECO:0007669"/>
    <property type="project" value="InterPro"/>
</dbReference>
<dbReference type="Proteomes" id="UP000293568">
    <property type="component" value="Chromosome"/>
</dbReference>
<evidence type="ECO:0000313" key="5">
    <source>
        <dbReference type="Proteomes" id="UP000293568"/>
    </source>
</evidence>